<accession>A0A5S9WNC9</accession>
<evidence type="ECO:0000313" key="3">
    <source>
        <dbReference type="EMBL" id="CAA0280974.1"/>
    </source>
</evidence>
<dbReference type="GO" id="GO:0016272">
    <property type="term" value="C:prefoldin complex"/>
    <property type="evidence" value="ECO:0007669"/>
    <property type="project" value="InterPro"/>
</dbReference>
<evidence type="ECO:0008006" key="5">
    <source>
        <dbReference type="Google" id="ProtNLM"/>
    </source>
</evidence>
<dbReference type="GO" id="GO:0006457">
    <property type="term" value="P:protein folding"/>
    <property type="evidence" value="ECO:0007669"/>
    <property type="project" value="InterPro"/>
</dbReference>
<sequence>MATTTSSDREFELEKEIKRQEVSLDELSSLSSSRSIYQKNGNLFFLTSAEKAKISAQKQLDYAKSEINKIHLSTLLSSIKIQYQNQNQKRDNHLPQDLELSHHPPREELPVPREILSSTSKAEFSASIPELVECFFFLLKA</sequence>
<feature type="compositionally biased region" description="Basic and acidic residues" evidence="2">
    <location>
        <begin position="88"/>
        <end position="109"/>
    </location>
</feature>
<dbReference type="GO" id="GO:0009409">
    <property type="term" value="P:response to cold"/>
    <property type="evidence" value="ECO:0007669"/>
    <property type="project" value="UniProtKB-ARBA"/>
</dbReference>
<protein>
    <recommendedName>
        <fullName evidence="5">Prefoldin chaperone subunit family protein</fullName>
    </recommendedName>
</protein>
<dbReference type="EMBL" id="CACSHJ010000087">
    <property type="protein sequence ID" value="CAA0280974.1"/>
    <property type="molecule type" value="Genomic_DNA"/>
</dbReference>
<evidence type="ECO:0000256" key="2">
    <source>
        <dbReference type="SAM" id="MobiDB-lite"/>
    </source>
</evidence>
<dbReference type="GO" id="GO:0051082">
    <property type="term" value="F:unfolded protein binding"/>
    <property type="evidence" value="ECO:0007669"/>
    <property type="project" value="InterPro"/>
</dbReference>
<comment type="similarity">
    <text evidence="1">Belongs to the prefoldin subunit beta family.</text>
</comment>
<evidence type="ECO:0000313" key="4">
    <source>
        <dbReference type="Proteomes" id="UP000434276"/>
    </source>
</evidence>
<dbReference type="Proteomes" id="UP000434276">
    <property type="component" value="Unassembled WGS sequence"/>
</dbReference>
<dbReference type="InterPro" id="IPR002777">
    <property type="entry name" value="PFD_beta-like"/>
</dbReference>
<proteinExistence type="inferred from homology"/>
<gene>
    <name evidence="3" type="ORF">C24_LOCUS3924</name>
</gene>
<reference evidence="3 4" key="1">
    <citation type="submission" date="2019-12" db="EMBL/GenBank/DDBJ databases">
        <authorList>
            <person name="Jiao W.-B."/>
            <person name="Schneeberger K."/>
        </authorList>
    </citation>
    <scope>NUCLEOTIDE SEQUENCE [LARGE SCALE GENOMIC DNA]</scope>
    <source>
        <strain evidence="4">cv. C24</strain>
    </source>
</reference>
<name>A0A5S9WNC9_ARATH</name>
<dbReference type="InterPro" id="IPR009053">
    <property type="entry name" value="Prefoldin"/>
</dbReference>
<evidence type="ECO:0000256" key="1">
    <source>
        <dbReference type="ARBA" id="ARBA00008045"/>
    </source>
</evidence>
<organism evidence="3 4">
    <name type="scientific">Arabidopsis thaliana</name>
    <name type="common">Mouse-ear cress</name>
    <dbReference type="NCBI Taxonomy" id="3702"/>
    <lineage>
        <taxon>Eukaryota</taxon>
        <taxon>Viridiplantae</taxon>
        <taxon>Streptophyta</taxon>
        <taxon>Embryophyta</taxon>
        <taxon>Tracheophyta</taxon>
        <taxon>Spermatophyta</taxon>
        <taxon>Magnoliopsida</taxon>
        <taxon>eudicotyledons</taxon>
        <taxon>Gunneridae</taxon>
        <taxon>Pentapetalae</taxon>
        <taxon>rosids</taxon>
        <taxon>malvids</taxon>
        <taxon>Brassicales</taxon>
        <taxon>Brassicaceae</taxon>
        <taxon>Camelineae</taxon>
        <taxon>Arabidopsis</taxon>
    </lineage>
</organism>
<feature type="region of interest" description="Disordered" evidence="2">
    <location>
        <begin position="86"/>
        <end position="109"/>
    </location>
</feature>
<dbReference type="OrthoDB" id="1894836at2759"/>
<dbReference type="Pfam" id="PF01920">
    <property type="entry name" value="Prefoldin_2"/>
    <property type="match status" value="1"/>
</dbReference>
<dbReference type="Gene3D" id="1.10.287.370">
    <property type="match status" value="1"/>
</dbReference>
<dbReference type="ExpressionAtlas" id="A0A5S9WNC9">
    <property type="expression patterns" value="baseline and differential"/>
</dbReference>
<dbReference type="SUPFAM" id="SSF46579">
    <property type="entry name" value="Prefoldin"/>
    <property type="match status" value="1"/>
</dbReference>
<dbReference type="AlphaFoldDB" id="A0A5S9WNC9"/>